<feature type="transmembrane region" description="Helical" evidence="5">
    <location>
        <begin position="404"/>
        <end position="424"/>
    </location>
</feature>
<protein>
    <submittedName>
        <fullName evidence="6">APC family permease</fullName>
    </submittedName>
</protein>
<keyword evidence="3 5" id="KW-1133">Transmembrane helix</keyword>
<proteinExistence type="predicted"/>
<dbReference type="InterPro" id="IPR053153">
    <property type="entry name" value="APC_K+_Transporter"/>
</dbReference>
<dbReference type="Proteomes" id="UP000323505">
    <property type="component" value="Unassembled WGS sequence"/>
</dbReference>
<accession>A0A5D3FNI1</accession>
<dbReference type="PANTHER" id="PTHR47704:SF1">
    <property type="entry name" value="POTASSIUM TRANSPORTER KIMA"/>
    <property type="match status" value="1"/>
</dbReference>
<dbReference type="PANTHER" id="PTHR47704">
    <property type="entry name" value="POTASSIUM TRANSPORTER KIMA"/>
    <property type="match status" value="1"/>
</dbReference>
<evidence type="ECO:0000256" key="3">
    <source>
        <dbReference type="ARBA" id="ARBA00022989"/>
    </source>
</evidence>
<keyword evidence="7" id="KW-1185">Reference proteome</keyword>
<keyword evidence="4 5" id="KW-0472">Membrane</keyword>
<reference evidence="6 7" key="1">
    <citation type="submission" date="2019-08" db="EMBL/GenBank/DDBJ databases">
        <title>Actinomadura sp. nov. CYP1-5 isolated from mountain soil.</title>
        <authorList>
            <person name="Songsumanus A."/>
            <person name="Kuncharoen N."/>
            <person name="Kudo T."/>
            <person name="Yuki M."/>
            <person name="Igarashi Y."/>
            <person name="Tanasupawat S."/>
        </authorList>
    </citation>
    <scope>NUCLEOTIDE SEQUENCE [LARGE SCALE GENOMIC DNA]</scope>
    <source>
        <strain evidence="6 7">CYP1-5</strain>
    </source>
</reference>
<dbReference type="Gene3D" id="1.20.1740.10">
    <property type="entry name" value="Amino acid/polyamine transporter I"/>
    <property type="match status" value="1"/>
</dbReference>
<evidence type="ECO:0000256" key="1">
    <source>
        <dbReference type="ARBA" id="ARBA00004141"/>
    </source>
</evidence>
<dbReference type="GO" id="GO:0022857">
    <property type="term" value="F:transmembrane transporter activity"/>
    <property type="evidence" value="ECO:0007669"/>
    <property type="project" value="InterPro"/>
</dbReference>
<name>A0A5D3FNI1_9ACTN</name>
<evidence type="ECO:0000313" key="6">
    <source>
        <dbReference type="EMBL" id="TYK49486.1"/>
    </source>
</evidence>
<dbReference type="Pfam" id="PF13520">
    <property type="entry name" value="AA_permease_2"/>
    <property type="match status" value="1"/>
</dbReference>
<keyword evidence="2 5" id="KW-0812">Transmembrane</keyword>
<feature type="transmembrane region" description="Helical" evidence="5">
    <location>
        <begin position="378"/>
        <end position="398"/>
    </location>
</feature>
<comment type="caution">
    <text evidence="6">The sequence shown here is derived from an EMBL/GenBank/DDBJ whole genome shotgun (WGS) entry which is preliminary data.</text>
</comment>
<comment type="subcellular location">
    <subcellularLocation>
        <location evidence="1">Membrane</location>
        <topology evidence="1">Multi-pass membrane protein</topology>
    </subcellularLocation>
</comment>
<feature type="transmembrane region" description="Helical" evidence="5">
    <location>
        <begin position="445"/>
        <end position="465"/>
    </location>
</feature>
<evidence type="ECO:0000256" key="4">
    <source>
        <dbReference type="ARBA" id="ARBA00023136"/>
    </source>
</evidence>
<evidence type="ECO:0000313" key="7">
    <source>
        <dbReference type="Proteomes" id="UP000323505"/>
    </source>
</evidence>
<organism evidence="6 7">
    <name type="scientific">Actinomadura decatromicini</name>
    <dbReference type="NCBI Taxonomy" id="2604572"/>
    <lineage>
        <taxon>Bacteria</taxon>
        <taxon>Bacillati</taxon>
        <taxon>Actinomycetota</taxon>
        <taxon>Actinomycetes</taxon>
        <taxon>Streptosporangiales</taxon>
        <taxon>Thermomonosporaceae</taxon>
        <taxon>Actinomadura</taxon>
    </lineage>
</organism>
<feature type="transmembrane region" description="Helical" evidence="5">
    <location>
        <begin position="75"/>
        <end position="94"/>
    </location>
</feature>
<evidence type="ECO:0000256" key="2">
    <source>
        <dbReference type="ARBA" id="ARBA00022692"/>
    </source>
</evidence>
<feature type="transmembrane region" description="Helical" evidence="5">
    <location>
        <begin position="267"/>
        <end position="291"/>
    </location>
</feature>
<feature type="transmembrane region" description="Helical" evidence="5">
    <location>
        <begin position="115"/>
        <end position="141"/>
    </location>
</feature>
<sequence length="657" mass="69870">MRPSERRPSGGRSGVSLPKRFLVGRPLRSGQLGRTLLPKKLALPVFCSDPLSSNAYATEEILLALSLGGLALTHLTPWIAGAVVVLLTVVVLSYRQTCHGYPNGGGAYVVSRENLGVNASLVAASALLVDYVLTVAVSVAAGVANLASALPGLAPHSVPICVGLVALLALMNLRGVRESGTVFAVPTYGFVAVVMAVILWGVGRALAGDTPRAESAHFGIQPSHGTTGWLAIALVLRAFSQGCTALTGVEAVSNGVPGFKPPKADNAAATLAIMGVITGTVFAGITGLALLSDVRIAADPRLLTGTPAGYEQKTVITQIAAAVSGSGSMLFYLVAGFTAAILVLAANTAYNGFPILASILGEDGFLPKQFSRRGDRLVFSNGIIILAVFASILIWAFNASTTRLIQLYIIGVFVSFTLSQTGMVRHWTALLERSSARERGRIHRARLINAAGAVLTALVLAVVLVTKFTHGAWIVVIAMPVVFMTMKAIHGHYARLAIELEPSEEAVSLPSRVHAVVLVSKLHTPALRAIAFARATQPSTLTAVTVRTFGSDTAELEEEWARFGIPVPLTVLDSPYRDITGPVLDYVGRIRRKSPRDVVCVFIPEYVVNHWWEQLLHNQSALRLTARLLFRPGVMVTSVPWRLGPAEEAVRRRDRHG</sequence>
<gene>
    <name evidence="6" type="ORF">FXF68_17220</name>
</gene>
<feature type="transmembrane region" description="Helical" evidence="5">
    <location>
        <begin position="182"/>
        <end position="202"/>
    </location>
</feature>
<feature type="transmembrane region" description="Helical" evidence="5">
    <location>
        <begin position="153"/>
        <end position="170"/>
    </location>
</feature>
<dbReference type="AlphaFoldDB" id="A0A5D3FNI1"/>
<feature type="transmembrane region" description="Helical" evidence="5">
    <location>
        <begin position="471"/>
        <end position="489"/>
    </location>
</feature>
<dbReference type="InterPro" id="IPR002293">
    <property type="entry name" value="AA/rel_permease1"/>
</dbReference>
<feature type="transmembrane region" description="Helical" evidence="5">
    <location>
        <begin position="319"/>
        <end position="343"/>
    </location>
</feature>
<dbReference type="GO" id="GO:0016020">
    <property type="term" value="C:membrane"/>
    <property type="evidence" value="ECO:0007669"/>
    <property type="project" value="UniProtKB-SubCell"/>
</dbReference>
<dbReference type="EMBL" id="VSRQ01000003">
    <property type="protein sequence ID" value="TYK49486.1"/>
    <property type="molecule type" value="Genomic_DNA"/>
</dbReference>
<evidence type="ECO:0000256" key="5">
    <source>
        <dbReference type="SAM" id="Phobius"/>
    </source>
</evidence>